<proteinExistence type="predicted"/>
<dbReference type="AlphaFoldDB" id="A0A0C2N8A2"/>
<dbReference type="Pfam" id="PF24681">
    <property type="entry name" value="Kelch_KLHDC2_KLHL20_DRC7"/>
    <property type="match status" value="1"/>
</dbReference>
<keyword evidence="4" id="KW-1185">Reference proteome</keyword>
<accession>A0A0C2N8A2</accession>
<gene>
    <name evidence="3" type="ORF">RF11_09932</name>
</gene>
<dbReference type="PANTHER" id="PTHR46228">
    <property type="entry name" value="KELCH DOMAIN-CONTAINING PROTEIN"/>
    <property type="match status" value="1"/>
</dbReference>
<evidence type="ECO:0000313" key="3">
    <source>
        <dbReference type="EMBL" id="KII70122.1"/>
    </source>
</evidence>
<dbReference type="Proteomes" id="UP000031668">
    <property type="component" value="Unassembled WGS sequence"/>
</dbReference>
<sequence>MSPGNDRIYPESRVRHCMTSVREFLIIYGGYENFSGAECNELWSYNTKSDVWLQYIPPSEIKDTCVSSSICSFGNLVYIFGGDSFDGENYRQTNSIVSFDITNATWDVVYPHTDDYNPNTPPPMCENLLLYHDGFLYVLGGYHESLNLDTIYKYCLKSSKWSKVQQTGIKPTFNRQISGTFYKNQ</sequence>
<organism evidence="3 4">
    <name type="scientific">Thelohanellus kitauei</name>
    <name type="common">Myxosporean</name>
    <dbReference type="NCBI Taxonomy" id="669202"/>
    <lineage>
        <taxon>Eukaryota</taxon>
        <taxon>Metazoa</taxon>
        <taxon>Cnidaria</taxon>
        <taxon>Myxozoa</taxon>
        <taxon>Myxosporea</taxon>
        <taxon>Bivalvulida</taxon>
        <taxon>Platysporina</taxon>
        <taxon>Myxobolidae</taxon>
        <taxon>Thelohanellus</taxon>
    </lineage>
</organism>
<name>A0A0C2N8A2_THEKT</name>
<protein>
    <submittedName>
        <fullName evidence="3">Kelch domain-containing protein 4</fullName>
    </submittedName>
</protein>
<dbReference type="InterPro" id="IPR015915">
    <property type="entry name" value="Kelch-typ_b-propeller"/>
</dbReference>
<evidence type="ECO:0000256" key="1">
    <source>
        <dbReference type="ARBA" id="ARBA00022441"/>
    </source>
</evidence>
<dbReference type="Gene3D" id="2.120.10.80">
    <property type="entry name" value="Kelch-type beta propeller"/>
    <property type="match status" value="1"/>
</dbReference>
<comment type="caution">
    <text evidence="3">The sequence shown here is derived from an EMBL/GenBank/DDBJ whole genome shotgun (WGS) entry which is preliminary data.</text>
</comment>
<keyword evidence="1" id="KW-0880">Kelch repeat</keyword>
<dbReference type="EMBL" id="JWZT01002173">
    <property type="protein sequence ID" value="KII70122.1"/>
    <property type="molecule type" value="Genomic_DNA"/>
</dbReference>
<dbReference type="PANTHER" id="PTHR46228:SF2">
    <property type="entry name" value="KELCH REPEAT PROTEIN (AFU_ORTHOLOGUE AFUA_4G14350)"/>
    <property type="match status" value="1"/>
</dbReference>
<reference evidence="3 4" key="1">
    <citation type="journal article" date="2014" name="Genome Biol. Evol.">
        <title>The genome of the myxosporean Thelohanellus kitauei shows adaptations to nutrient acquisition within its fish host.</title>
        <authorList>
            <person name="Yang Y."/>
            <person name="Xiong J."/>
            <person name="Zhou Z."/>
            <person name="Huo F."/>
            <person name="Miao W."/>
            <person name="Ran C."/>
            <person name="Liu Y."/>
            <person name="Zhang J."/>
            <person name="Feng J."/>
            <person name="Wang M."/>
            <person name="Wang M."/>
            <person name="Wang L."/>
            <person name="Yao B."/>
        </authorList>
    </citation>
    <scope>NUCLEOTIDE SEQUENCE [LARGE SCALE GENOMIC DNA]</scope>
    <source>
        <strain evidence="3">Wuqing</strain>
    </source>
</reference>
<evidence type="ECO:0000313" key="4">
    <source>
        <dbReference type="Proteomes" id="UP000031668"/>
    </source>
</evidence>
<evidence type="ECO:0000256" key="2">
    <source>
        <dbReference type="ARBA" id="ARBA00022737"/>
    </source>
</evidence>
<keyword evidence="2" id="KW-0677">Repeat</keyword>
<dbReference type="OrthoDB" id="4447at2759"/>
<dbReference type="SUPFAM" id="SSF117281">
    <property type="entry name" value="Kelch motif"/>
    <property type="match status" value="1"/>
</dbReference>